<proteinExistence type="predicted"/>
<dbReference type="Pfam" id="PF19860">
    <property type="entry name" value="DUF6334"/>
    <property type="match status" value="1"/>
</dbReference>
<dbReference type="EMBL" id="PCPP01000006">
    <property type="protein sequence ID" value="PRB80801.1"/>
    <property type="molecule type" value="Genomic_DNA"/>
</dbReference>
<reference evidence="3 4" key="1">
    <citation type="submission" date="2017-09" db="EMBL/GenBank/DDBJ databases">
        <title>Genomic, metabolic, and phenotypic characteristics of bacterial isolates from the natural microbiome of the model nematode Caenorhabditis elegans.</title>
        <authorList>
            <person name="Zimmermann J."/>
            <person name="Obeng N."/>
            <person name="Yang W."/>
            <person name="Obeng O."/>
            <person name="Kissoyan K."/>
            <person name="Pees B."/>
            <person name="Dirksen P."/>
            <person name="Hoppner M."/>
            <person name="Franke A."/>
            <person name="Rosenstiel P."/>
            <person name="Leippe M."/>
            <person name="Dierking K."/>
            <person name="Kaleta C."/>
            <person name="Schulenburg H."/>
        </authorList>
    </citation>
    <scope>NUCLEOTIDE SEQUENCE [LARGE SCALE GENOMIC DNA]</scope>
    <source>
        <strain evidence="1 4">MYb25</strain>
        <strain evidence="2 3">MYb44</strain>
    </source>
</reference>
<dbReference type="RefSeq" id="WP_105684549.1">
    <property type="nucleotide sequence ID" value="NZ_JBBGZD010000006.1"/>
</dbReference>
<organism evidence="1 4">
    <name type="scientific">Chryseobacterium culicis</name>
    <dbReference type="NCBI Taxonomy" id="680127"/>
    <lineage>
        <taxon>Bacteria</taxon>
        <taxon>Pseudomonadati</taxon>
        <taxon>Bacteroidota</taxon>
        <taxon>Flavobacteriia</taxon>
        <taxon>Flavobacteriales</taxon>
        <taxon>Weeksellaceae</taxon>
        <taxon>Chryseobacterium group</taxon>
        <taxon>Chryseobacterium</taxon>
    </lineage>
</organism>
<keyword evidence="3" id="KW-1185">Reference proteome</keyword>
<evidence type="ECO:0000313" key="2">
    <source>
        <dbReference type="EMBL" id="PRB87650.1"/>
    </source>
</evidence>
<dbReference type="InterPro" id="IPR046297">
    <property type="entry name" value="DUF6334"/>
</dbReference>
<dbReference type="Proteomes" id="UP000238325">
    <property type="component" value="Unassembled WGS sequence"/>
</dbReference>
<dbReference type="AlphaFoldDB" id="A0A2S9CJW9"/>
<name>A0A2S9CJW9_CHRCI</name>
<comment type="caution">
    <text evidence="1">The sequence shown here is derived from an EMBL/GenBank/DDBJ whole genome shotgun (WGS) entry which is preliminary data.</text>
</comment>
<gene>
    <name evidence="1" type="ORF">CQ022_21640</name>
    <name evidence="2" type="ORF">CQ033_21645</name>
</gene>
<dbReference type="EMBL" id="PCPH01000008">
    <property type="protein sequence ID" value="PRB87650.1"/>
    <property type="molecule type" value="Genomic_DNA"/>
</dbReference>
<evidence type="ECO:0000313" key="1">
    <source>
        <dbReference type="EMBL" id="PRB80801.1"/>
    </source>
</evidence>
<evidence type="ECO:0000313" key="3">
    <source>
        <dbReference type="Proteomes" id="UP000238325"/>
    </source>
</evidence>
<evidence type="ECO:0000313" key="4">
    <source>
        <dbReference type="Proteomes" id="UP000238534"/>
    </source>
</evidence>
<accession>A0A2S9CJW9</accession>
<dbReference type="OrthoDB" id="1274716at2"/>
<dbReference type="Proteomes" id="UP000238534">
    <property type="component" value="Unassembled WGS sequence"/>
</dbReference>
<protein>
    <submittedName>
        <fullName evidence="1">Uncharacterized protein</fullName>
    </submittedName>
</protein>
<sequence>MEKQLQWILGKMIQAVYVKRDEDYNNNIISMYCIIENNILVLDVDQEADAIIVGNLIDINNEQYEEDLMINKLFKNKKIVSFWFPVNNQGFNDVLMLGLDKFVPTHLFSTIASCIKINIVEQIDKP</sequence>